<proteinExistence type="predicted"/>
<protein>
    <submittedName>
        <fullName evidence="3">Putative heptosyltransferase family protein</fullName>
    </submittedName>
</protein>
<dbReference type="Gene3D" id="3.40.50.2000">
    <property type="entry name" value="Glycogen Phosphorylase B"/>
    <property type="match status" value="2"/>
</dbReference>
<keyword evidence="2 3" id="KW-0808">Transferase</keyword>
<reference evidence="4" key="2">
    <citation type="submission" date="2012-03" db="EMBL/GenBank/DDBJ databases">
        <title>The complete genome sequence of the pioneer microbe on fresh volcanic deposit, Leptospirillum ferrooxidans strain C2-3.</title>
        <authorList>
            <person name="Fujimura R."/>
            <person name="Sato Y."/>
            <person name="Nishizawa T."/>
            <person name="Nanba K."/>
            <person name="Oshima K."/>
            <person name="Hattori M."/>
            <person name="Kamijo T."/>
            <person name="Ohta H."/>
        </authorList>
    </citation>
    <scope>NUCLEOTIDE SEQUENCE [LARGE SCALE GENOMIC DNA]</scope>
    <source>
        <strain evidence="4">C2-3</strain>
    </source>
</reference>
<dbReference type="PATRIC" id="fig|1162668.3.peg.1711"/>
<organism evidence="3 4">
    <name type="scientific">Leptospirillum ferrooxidans (strain C2-3)</name>
    <dbReference type="NCBI Taxonomy" id="1162668"/>
    <lineage>
        <taxon>Bacteria</taxon>
        <taxon>Pseudomonadati</taxon>
        <taxon>Nitrospirota</taxon>
        <taxon>Nitrospiria</taxon>
        <taxon>Nitrospirales</taxon>
        <taxon>Nitrospiraceae</taxon>
        <taxon>Leptospirillum</taxon>
    </lineage>
</organism>
<reference evidence="3 4" key="1">
    <citation type="journal article" date="2012" name="J. Bacteriol.">
        <title>Complete Genome Sequence of Leptospirillum ferrooxidans Strain C2-3, Isolated from a Fresh Volcanic Ash Deposit on the Island of Miyake, Japan.</title>
        <authorList>
            <person name="Fujimura R."/>
            <person name="Sato Y."/>
            <person name="Nishizawa T."/>
            <person name="Oshima K."/>
            <person name="Kim S.-W."/>
            <person name="Hattori M."/>
            <person name="Kamijo T."/>
            <person name="Ohta H."/>
        </authorList>
    </citation>
    <scope>NUCLEOTIDE SEQUENCE [LARGE SCALE GENOMIC DNA]</scope>
    <source>
        <strain evidence="3 4">C2-3</strain>
    </source>
</reference>
<gene>
    <name evidence="3" type="ordered locus">LFE_1442</name>
</gene>
<dbReference type="HOGENOM" id="CLU_038371_7_0_0"/>
<dbReference type="Proteomes" id="UP000007382">
    <property type="component" value="Chromosome"/>
</dbReference>
<keyword evidence="4" id="KW-1185">Reference proteome</keyword>
<dbReference type="PANTHER" id="PTHR30160:SF1">
    <property type="entry name" value="LIPOPOLYSACCHARIDE 1,2-N-ACETYLGLUCOSAMINETRANSFERASE-RELATED"/>
    <property type="match status" value="1"/>
</dbReference>
<dbReference type="STRING" id="1162668.LFE_1442"/>
<evidence type="ECO:0000256" key="2">
    <source>
        <dbReference type="ARBA" id="ARBA00022679"/>
    </source>
</evidence>
<evidence type="ECO:0000256" key="1">
    <source>
        <dbReference type="ARBA" id="ARBA00022676"/>
    </source>
</evidence>
<sequence length="424" mass="46614">MKVAGEDCVEGKQQTFDIDGESQGFVSGEKEKDPLPGVKNLPPGSSVLVVLLGRIGDVVMTLPAVLGLKMARPDILIDWVVEDRCADLLVNHPAIRRLILLHRRDFEGDLKKGAYLSALSNLIAFRRDLRQERYAAVLDFQSLLKSGVVAFLAKGKIKLGSPSTYGRMKEGSWLFSRQVNLFDPKLHLVDRHRLVIRELLGEDPPVAPFVLGIDPGEEWGVLERLDLWDQRIREKSDSPKRPLALLHPFASWVTRRWPIESFGQVAIRLIRSGFRVGVIGGGGAEQEIAFLKIREAIESGEEEKPLPVSCLESFLGILSLKESAVLMSKAEIVIACDSGPMHLSSAMGVRTLGIFGPTDPQRLGPVGNLGMEIHADLLCHPCMGRRCPIGTVCMRDLSPGKVIEAAFSLLKKSPTEKTSLLEGL</sequence>
<dbReference type="GO" id="GO:0005829">
    <property type="term" value="C:cytosol"/>
    <property type="evidence" value="ECO:0007669"/>
    <property type="project" value="TreeGrafter"/>
</dbReference>
<evidence type="ECO:0000313" key="3">
    <source>
        <dbReference type="EMBL" id="BAM07125.1"/>
    </source>
</evidence>
<dbReference type="GO" id="GO:0009244">
    <property type="term" value="P:lipopolysaccharide core region biosynthetic process"/>
    <property type="evidence" value="ECO:0007669"/>
    <property type="project" value="TreeGrafter"/>
</dbReference>
<dbReference type="SUPFAM" id="SSF53756">
    <property type="entry name" value="UDP-Glycosyltransferase/glycogen phosphorylase"/>
    <property type="match status" value="1"/>
</dbReference>
<dbReference type="GO" id="GO:0008713">
    <property type="term" value="F:ADP-heptose-lipopolysaccharide heptosyltransferase activity"/>
    <property type="evidence" value="ECO:0007669"/>
    <property type="project" value="TreeGrafter"/>
</dbReference>
<accession>I0IPC6</accession>
<dbReference type="InterPro" id="IPR051199">
    <property type="entry name" value="LPS_LOS_Heptosyltrfase"/>
</dbReference>
<dbReference type="PANTHER" id="PTHR30160">
    <property type="entry name" value="TETRAACYLDISACCHARIDE 4'-KINASE-RELATED"/>
    <property type="match status" value="1"/>
</dbReference>
<dbReference type="InterPro" id="IPR002201">
    <property type="entry name" value="Glyco_trans_9"/>
</dbReference>
<dbReference type="CDD" id="cd03789">
    <property type="entry name" value="GT9_LPS_heptosyltransferase"/>
    <property type="match status" value="1"/>
</dbReference>
<keyword evidence="1" id="KW-0328">Glycosyltransferase</keyword>
<dbReference type="AlphaFoldDB" id="I0IPC6"/>
<dbReference type="KEGG" id="lfc:LFE_1442"/>
<dbReference type="EMBL" id="AP012342">
    <property type="protein sequence ID" value="BAM07125.1"/>
    <property type="molecule type" value="Genomic_DNA"/>
</dbReference>
<dbReference type="Pfam" id="PF01075">
    <property type="entry name" value="Glyco_transf_9"/>
    <property type="match status" value="1"/>
</dbReference>
<evidence type="ECO:0000313" key="4">
    <source>
        <dbReference type="Proteomes" id="UP000007382"/>
    </source>
</evidence>
<dbReference type="eggNOG" id="COG0859">
    <property type="taxonomic scope" value="Bacteria"/>
</dbReference>
<name>I0IPC6_LEPFC</name>